<evidence type="ECO:0000313" key="3">
    <source>
        <dbReference type="Proteomes" id="UP000688137"/>
    </source>
</evidence>
<dbReference type="EMBL" id="CAJJDM010000012">
    <property type="protein sequence ID" value="CAD8050497.1"/>
    <property type="molecule type" value="Genomic_DNA"/>
</dbReference>
<accession>A0A8S1K6U6</accession>
<dbReference type="Proteomes" id="UP000688137">
    <property type="component" value="Unassembled WGS sequence"/>
</dbReference>
<dbReference type="AlphaFoldDB" id="A0A8S1K6U6"/>
<reference evidence="2" key="1">
    <citation type="submission" date="2021-01" db="EMBL/GenBank/DDBJ databases">
        <authorList>
            <consortium name="Genoscope - CEA"/>
            <person name="William W."/>
        </authorList>
    </citation>
    <scope>NUCLEOTIDE SEQUENCE</scope>
</reference>
<evidence type="ECO:0000313" key="2">
    <source>
        <dbReference type="EMBL" id="CAD8050497.1"/>
    </source>
</evidence>
<name>A0A8S1K6U6_PARPR</name>
<feature type="coiled-coil region" evidence="1">
    <location>
        <begin position="45"/>
        <end position="78"/>
    </location>
</feature>
<protein>
    <submittedName>
        <fullName evidence="2">Uncharacterized protein</fullName>
    </submittedName>
</protein>
<organism evidence="2 3">
    <name type="scientific">Paramecium primaurelia</name>
    <dbReference type="NCBI Taxonomy" id="5886"/>
    <lineage>
        <taxon>Eukaryota</taxon>
        <taxon>Sar</taxon>
        <taxon>Alveolata</taxon>
        <taxon>Ciliophora</taxon>
        <taxon>Intramacronucleata</taxon>
        <taxon>Oligohymenophorea</taxon>
        <taxon>Peniculida</taxon>
        <taxon>Parameciidae</taxon>
        <taxon>Paramecium</taxon>
    </lineage>
</organism>
<evidence type="ECO:0000256" key="1">
    <source>
        <dbReference type="SAM" id="Coils"/>
    </source>
</evidence>
<proteinExistence type="predicted"/>
<comment type="caution">
    <text evidence="2">The sequence shown here is derived from an EMBL/GenBank/DDBJ whole genome shotgun (WGS) entry which is preliminary data.</text>
</comment>
<keyword evidence="3" id="KW-1185">Reference proteome</keyword>
<keyword evidence="1" id="KW-0175">Coiled coil</keyword>
<sequence length="102" mass="12333">MDEPNEQEIDELQNQYFQDKMFRVCAKAVINDDAYFNRLYEPDYLQGLADRAKDQKEKNDILNQKKKVENNQNKVKEMFYQCFNRYFYVYGVLQQVAHADDD</sequence>
<gene>
    <name evidence="2" type="ORF">PPRIM_AZ9-3.1.T0170087</name>
</gene>